<evidence type="ECO:0000313" key="3">
    <source>
        <dbReference type="Proteomes" id="UP000823790"/>
    </source>
</evidence>
<keyword evidence="1" id="KW-1133">Transmembrane helix</keyword>
<organism evidence="2 3">
    <name type="scientific">Frateuria flava</name>
    <dbReference type="NCBI Taxonomy" id="2821489"/>
    <lineage>
        <taxon>Bacteria</taxon>
        <taxon>Pseudomonadati</taxon>
        <taxon>Pseudomonadota</taxon>
        <taxon>Gammaproteobacteria</taxon>
        <taxon>Lysobacterales</taxon>
        <taxon>Rhodanobacteraceae</taxon>
        <taxon>Frateuria</taxon>
    </lineage>
</organism>
<feature type="transmembrane region" description="Helical" evidence="1">
    <location>
        <begin position="20"/>
        <end position="37"/>
    </location>
</feature>
<evidence type="ECO:0000256" key="1">
    <source>
        <dbReference type="SAM" id="Phobius"/>
    </source>
</evidence>
<sequence length="140" mass="14847">MTSAPAIGFDYRPSRLPGRLLAVVTTLALVAIGLSGAPLGLKLLLAAGVAVSSVITARRSMRPRIAGVGYGSDGWTLYQADRSQLPATLVSHRVIGTSVLLRLKTGRATETLLLASDNSDPDIRRRLRMRLAAQSRAADL</sequence>
<name>A0ABS4DRS7_9GAMM</name>
<evidence type="ECO:0008006" key="4">
    <source>
        <dbReference type="Google" id="ProtNLM"/>
    </source>
</evidence>
<dbReference type="Proteomes" id="UP000823790">
    <property type="component" value="Unassembled WGS sequence"/>
</dbReference>
<evidence type="ECO:0000313" key="2">
    <source>
        <dbReference type="EMBL" id="MBP1475763.1"/>
    </source>
</evidence>
<keyword evidence="1" id="KW-0812">Transmembrane</keyword>
<keyword evidence="1" id="KW-0472">Membrane</keyword>
<accession>A0ABS4DRS7</accession>
<dbReference type="RefSeq" id="WP_209622995.1">
    <property type="nucleotide sequence ID" value="NZ_JAGJRS010000034.1"/>
</dbReference>
<comment type="caution">
    <text evidence="2">The sequence shown here is derived from an EMBL/GenBank/DDBJ whole genome shotgun (WGS) entry which is preliminary data.</text>
</comment>
<dbReference type="EMBL" id="JAGJRS010000034">
    <property type="protein sequence ID" value="MBP1475763.1"/>
    <property type="molecule type" value="Genomic_DNA"/>
</dbReference>
<reference evidence="2 3" key="1">
    <citation type="submission" date="2021-04" db="EMBL/GenBank/DDBJ databases">
        <authorList>
            <person name="Huq M.A."/>
        </authorList>
    </citation>
    <scope>NUCLEOTIDE SEQUENCE [LARGE SCALE GENOMIC DNA]</scope>
    <source>
        <strain evidence="2 3">MAH-13</strain>
    </source>
</reference>
<gene>
    <name evidence="2" type="ORF">J7I44_15760</name>
</gene>
<proteinExistence type="predicted"/>
<keyword evidence="3" id="KW-1185">Reference proteome</keyword>
<protein>
    <recommendedName>
        <fullName evidence="4">Toxin CptA</fullName>
    </recommendedName>
</protein>